<dbReference type="EMBL" id="CP140152">
    <property type="protein sequence ID" value="WQH05674.1"/>
    <property type="molecule type" value="Genomic_DNA"/>
</dbReference>
<keyword evidence="2" id="KW-1185">Reference proteome</keyword>
<proteinExistence type="predicted"/>
<accession>A0ABZ0Y224</accession>
<evidence type="ECO:0000313" key="1">
    <source>
        <dbReference type="EMBL" id="WQH05674.1"/>
    </source>
</evidence>
<reference evidence="1 2" key="1">
    <citation type="submission" date="2023-11" db="EMBL/GenBank/DDBJ databases">
        <title>MicrobeMod: A computational toolkit for identifying prokaryotic methylation and restriction-modification with nanopore sequencing.</title>
        <authorList>
            <person name="Crits-Christoph A."/>
            <person name="Kang S.C."/>
            <person name="Lee H."/>
            <person name="Ostrov N."/>
        </authorList>
    </citation>
    <scope>NUCLEOTIDE SEQUENCE [LARGE SCALE GENOMIC DNA]</scope>
    <source>
        <strain evidence="1 2">ATCC 25935</strain>
    </source>
</reference>
<sequence>MSTTYIRTLLARSHAATHRTQLLISRCRYGCLPAPESQAPATGALTSSAQAAWYARQQQLFLDWLDGGGMTQESASTIGNSGIAPLFPAPCTGADEESQFSQVRMRDAVR</sequence>
<gene>
    <name evidence="1" type="ORF">SR858_04860</name>
</gene>
<organism evidence="1 2">
    <name type="scientific">Duganella zoogloeoides</name>
    <dbReference type="NCBI Taxonomy" id="75659"/>
    <lineage>
        <taxon>Bacteria</taxon>
        <taxon>Pseudomonadati</taxon>
        <taxon>Pseudomonadota</taxon>
        <taxon>Betaproteobacteria</taxon>
        <taxon>Burkholderiales</taxon>
        <taxon>Oxalobacteraceae</taxon>
        <taxon>Telluria group</taxon>
        <taxon>Duganella</taxon>
    </lineage>
</organism>
<dbReference type="Proteomes" id="UP001326110">
    <property type="component" value="Chromosome"/>
</dbReference>
<dbReference type="RefSeq" id="WP_019922861.1">
    <property type="nucleotide sequence ID" value="NZ_CP140152.1"/>
</dbReference>
<name>A0ABZ0Y224_9BURK</name>
<protein>
    <submittedName>
        <fullName evidence="1">Uncharacterized protein</fullName>
    </submittedName>
</protein>
<evidence type="ECO:0000313" key="2">
    <source>
        <dbReference type="Proteomes" id="UP001326110"/>
    </source>
</evidence>